<dbReference type="Pfam" id="PF00381">
    <property type="entry name" value="PTS-HPr"/>
    <property type="match status" value="1"/>
</dbReference>
<comment type="caution">
    <text evidence="5">The sequence shown here is derived from an EMBL/GenBank/DDBJ whole genome shotgun (WGS) entry which is preliminary data.</text>
</comment>
<dbReference type="PANTHER" id="PTHR33705">
    <property type="entry name" value="PHOSPHOCARRIER PROTEIN HPR"/>
    <property type="match status" value="1"/>
</dbReference>
<dbReference type="PRINTS" id="PR00107">
    <property type="entry name" value="PHOSPHOCPHPR"/>
</dbReference>
<keyword evidence="2" id="KW-0963">Cytoplasm</keyword>
<name>A0A544QTE0_9FIRM</name>
<comment type="subcellular location">
    <subcellularLocation>
        <location evidence="1">Cytoplasm</location>
    </subcellularLocation>
</comment>
<dbReference type="InterPro" id="IPR050399">
    <property type="entry name" value="HPr"/>
</dbReference>
<dbReference type="RefSeq" id="WP_142536629.1">
    <property type="nucleotide sequence ID" value="NZ_SGJB01000019.1"/>
</dbReference>
<dbReference type="CDD" id="cd00367">
    <property type="entry name" value="PTS-HPr_like"/>
    <property type="match status" value="1"/>
</dbReference>
<dbReference type="GO" id="GO:0009401">
    <property type="term" value="P:phosphoenolpyruvate-dependent sugar phosphotransferase system"/>
    <property type="evidence" value="ECO:0007669"/>
    <property type="project" value="UniProtKB-KW"/>
</dbReference>
<accession>A0A544QTE0</accession>
<dbReference type="InterPro" id="IPR035895">
    <property type="entry name" value="HPr-like_sf"/>
</dbReference>
<gene>
    <name evidence="5" type="ORF">EXD82_09245</name>
</gene>
<evidence type="ECO:0000259" key="4">
    <source>
        <dbReference type="PROSITE" id="PS51350"/>
    </source>
</evidence>
<sequence length="86" mass="9022">MEKVLTVVNETGLHARPAGMFVKGASGFKSTVEIEVGGKKVNAKSIMGVMSLGLSKGTEFTLIVNGEDEVQAMEALSEMVESGFGE</sequence>
<dbReference type="NCBIfam" id="TIGR01003">
    <property type="entry name" value="PTS_HPr_family"/>
    <property type="match status" value="1"/>
</dbReference>
<dbReference type="AlphaFoldDB" id="A0A544QTE0"/>
<dbReference type="InterPro" id="IPR000032">
    <property type="entry name" value="HPr-like"/>
</dbReference>
<dbReference type="PROSITE" id="PS00589">
    <property type="entry name" value="PTS_HPR_SER"/>
    <property type="match status" value="1"/>
</dbReference>
<evidence type="ECO:0000256" key="3">
    <source>
        <dbReference type="ARBA" id="ARBA00022683"/>
    </source>
</evidence>
<dbReference type="PROSITE" id="PS51350">
    <property type="entry name" value="PTS_HPR_DOM"/>
    <property type="match status" value="1"/>
</dbReference>
<feature type="domain" description="HPr" evidence="4">
    <location>
        <begin position="1"/>
        <end position="86"/>
    </location>
</feature>
<keyword evidence="6" id="KW-1185">Reference proteome</keyword>
<dbReference type="PANTHER" id="PTHR33705:SF2">
    <property type="entry name" value="PHOSPHOCARRIER PROTEIN NPR"/>
    <property type="match status" value="1"/>
</dbReference>
<keyword evidence="3" id="KW-0598">Phosphotransferase system</keyword>
<dbReference type="InterPro" id="IPR002114">
    <property type="entry name" value="PTS_HPr_Ser_P_site"/>
</dbReference>
<dbReference type="OrthoDB" id="9809047at2"/>
<evidence type="ECO:0000313" key="6">
    <source>
        <dbReference type="Proteomes" id="UP000317863"/>
    </source>
</evidence>
<evidence type="ECO:0000313" key="5">
    <source>
        <dbReference type="EMBL" id="TQQ83962.1"/>
    </source>
</evidence>
<evidence type="ECO:0000256" key="1">
    <source>
        <dbReference type="ARBA" id="ARBA00004496"/>
    </source>
</evidence>
<dbReference type="Gene3D" id="3.30.1340.10">
    <property type="entry name" value="HPr-like"/>
    <property type="match status" value="1"/>
</dbReference>
<organism evidence="5 6">
    <name type="scientific">Peptacetobacter hominis</name>
    <dbReference type="NCBI Taxonomy" id="2743610"/>
    <lineage>
        <taxon>Bacteria</taxon>
        <taxon>Bacillati</taxon>
        <taxon>Bacillota</taxon>
        <taxon>Clostridia</taxon>
        <taxon>Peptostreptococcales</taxon>
        <taxon>Peptostreptococcaceae</taxon>
        <taxon>Peptacetobacter</taxon>
    </lineage>
</organism>
<proteinExistence type="predicted"/>
<dbReference type="SUPFAM" id="SSF55594">
    <property type="entry name" value="HPr-like"/>
    <property type="match status" value="1"/>
</dbReference>
<dbReference type="GO" id="GO:0005737">
    <property type="term" value="C:cytoplasm"/>
    <property type="evidence" value="ECO:0007669"/>
    <property type="project" value="UniProtKB-SubCell"/>
</dbReference>
<protein>
    <submittedName>
        <fullName evidence="5">HPr family phosphocarrier protein</fullName>
    </submittedName>
</protein>
<dbReference type="Proteomes" id="UP000317863">
    <property type="component" value="Unassembled WGS sequence"/>
</dbReference>
<dbReference type="EMBL" id="SGJB01000019">
    <property type="protein sequence ID" value="TQQ83962.1"/>
    <property type="molecule type" value="Genomic_DNA"/>
</dbReference>
<evidence type="ECO:0000256" key="2">
    <source>
        <dbReference type="ARBA" id="ARBA00022490"/>
    </source>
</evidence>
<reference evidence="5 6" key="1">
    <citation type="submission" date="2019-02" db="EMBL/GenBank/DDBJ databases">
        <title>Peptostreptococcaceae bacterium ZHW00191 nov., a new bacterium isolated from the human gut.</title>
        <authorList>
            <person name="Zhou H.-W."/>
            <person name="Chen X.-J."/>
        </authorList>
    </citation>
    <scope>NUCLEOTIDE SEQUENCE [LARGE SCALE GENOMIC DNA]</scope>
    <source>
        <strain evidence="5 6">ZHW00191</strain>
    </source>
</reference>